<organism evidence="1 2">
    <name type="scientific">Chaenocephalus aceratus</name>
    <name type="common">Blackfin icefish</name>
    <name type="synonym">Chaenichthys aceratus</name>
    <dbReference type="NCBI Taxonomy" id="36190"/>
    <lineage>
        <taxon>Eukaryota</taxon>
        <taxon>Metazoa</taxon>
        <taxon>Chordata</taxon>
        <taxon>Craniata</taxon>
        <taxon>Vertebrata</taxon>
        <taxon>Euteleostomi</taxon>
        <taxon>Actinopterygii</taxon>
        <taxon>Neopterygii</taxon>
        <taxon>Teleostei</taxon>
        <taxon>Neoteleostei</taxon>
        <taxon>Acanthomorphata</taxon>
        <taxon>Eupercaria</taxon>
        <taxon>Perciformes</taxon>
        <taxon>Notothenioidei</taxon>
        <taxon>Channichthyidae</taxon>
        <taxon>Chaenocephalus</taxon>
    </lineage>
</organism>
<proteinExistence type="predicted"/>
<gene>
    <name evidence="1" type="ORF">KUCAC02_000155</name>
</gene>
<name>A0ACB9W5I9_CHAAC</name>
<accession>A0ACB9W5I9</accession>
<sequence>MIGGSPGISRTPGGILSRVVPCHRGEMTPSSPSLPLFTRHEHRGNKTLNWDLTPSREILIVGASYIARLPLVRDSHVQVDSFPGTNLSQAATLIRNKRQLHLGFRRWCCRSG</sequence>
<keyword evidence="2" id="KW-1185">Reference proteome</keyword>
<comment type="caution">
    <text evidence="1">The sequence shown here is derived from an EMBL/GenBank/DDBJ whole genome shotgun (WGS) entry which is preliminary data.</text>
</comment>
<protein>
    <submittedName>
        <fullName evidence="1">Uncharacterized protein</fullName>
    </submittedName>
</protein>
<dbReference type="EMBL" id="CM043802">
    <property type="protein sequence ID" value="KAI4808084.1"/>
    <property type="molecule type" value="Genomic_DNA"/>
</dbReference>
<reference evidence="1" key="1">
    <citation type="submission" date="2022-05" db="EMBL/GenBank/DDBJ databases">
        <title>Chromosome-level genome of Chaenocephalus aceratus.</title>
        <authorList>
            <person name="Park H."/>
        </authorList>
    </citation>
    <scope>NUCLEOTIDE SEQUENCE</scope>
    <source>
        <strain evidence="1">KU_202001</strain>
    </source>
</reference>
<evidence type="ECO:0000313" key="1">
    <source>
        <dbReference type="EMBL" id="KAI4808084.1"/>
    </source>
</evidence>
<evidence type="ECO:0000313" key="2">
    <source>
        <dbReference type="Proteomes" id="UP001057452"/>
    </source>
</evidence>
<dbReference type="Proteomes" id="UP001057452">
    <property type="component" value="Chromosome 18"/>
</dbReference>